<evidence type="ECO:0000313" key="9">
    <source>
        <dbReference type="Proteomes" id="UP000675881"/>
    </source>
</evidence>
<comment type="pathway">
    <text evidence="1">Lipid metabolism.</text>
</comment>
<reference evidence="8" key="1">
    <citation type="submission" date="2021-02" db="EMBL/GenBank/DDBJ databases">
        <authorList>
            <person name="Bekaert M."/>
        </authorList>
    </citation>
    <scope>NUCLEOTIDE SEQUENCE</scope>
    <source>
        <strain evidence="8">IoA-00</strain>
    </source>
</reference>
<dbReference type="Gene3D" id="2.60.40.150">
    <property type="entry name" value="C2 domain"/>
    <property type="match status" value="1"/>
</dbReference>
<dbReference type="SUPFAM" id="SSF53901">
    <property type="entry name" value="Thiolase-like"/>
    <property type="match status" value="1"/>
</dbReference>
<dbReference type="PROSITE" id="PS00737">
    <property type="entry name" value="THIOLASE_2"/>
    <property type="match status" value="1"/>
</dbReference>
<dbReference type="InterPro" id="IPR020613">
    <property type="entry name" value="Thiolase_CS"/>
</dbReference>
<evidence type="ECO:0000313" key="8">
    <source>
        <dbReference type="EMBL" id="CAF2772243.1"/>
    </source>
</evidence>
<dbReference type="GO" id="GO:0001227">
    <property type="term" value="F:DNA-binding transcription repressor activity, RNA polymerase II-specific"/>
    <property type="evidence" value="ECO:0007669"/>
    <property type="project" value="InterPro"/>
</dbReference>
<dbReference type="PROSITE" id="PS50004">
    <property type="entry name" value="C2"/>
    <property type="match status" value="1"/>
</dbReference>
<dbReference type="Gene3D" id="3.40.47.10">
    <property type="match status" value="1"/>
</dbReference>
<feature type="compositionally biased region" description="Basic and acidic residues" evidence="7">
    <location>
        <begin position="824"/>
        <end position="837"/>
    </location>
</feature>
<proteinExistence type="inferred from homology"/>
<dbReference type="GO" id="GO:0016747">
    <property type="term" value="F:acyltransferase activity, transferring groups other than amino-acyl groups"/>
    <property type="evidence" value="ECO:0007669"/>
    <property type="project" value="InterPro"/>
</dbReference>
<dbReference type="InterPro" id="IPR016039">
    <property type="entry name" value="Thiolase-like"/>
</dbReference>
<keyword evidence="6" id="KW-0175">Coiled coil</keyword>
<feature type="region of interest" description="Disordered" evidence="7">
    <location>
        <begin position="668"/>
        <end position="690"/>
    </location>
</feature>
<dbReference type="SMART" id="SM00685">
    <property type="entry name" value="DM14"/>
    <property type="match status" value="2"/>
</dbReference>
<dbReference type="InterPro" id="IPR020610">
    <property type="entry name" value="Thiolase_AS"/>
</dbReference>
<feature type="coiled-coil region" evidence="6">
    <location>
        <begin position="766"/>
        <end position="793"/>
    </location>
</feature>
<evidence type="ECO:0000256" key="2">
    <source>
        <dbReference type="ARBA" id="ARBA00010672"/>
    </source>
</evidence>
<keyword evidence="5" id="KW-0012">Acyltransferase</keyword>
<organism evidence="8 9">
    <name type="scientific">Lepeophtheirus salmonis</name>
    <name type="common">Salmon louse</name>
    <name type="synonym">Caligus salmonis</name>
    <dbReference type="NCBI Taxonomy" id="72036"/>
    <lineage>
        <taxon>Eukaryota</taxon>
        <taxon>Metazoa</taxon>
        <taxon>Ecdysozoa</taxon>
        <taxon>Arthropoda</taxon>
        <taxon>Crustacea</taxon>
        <taxon>Multicrustacea</taxon>
        <taxon>Hexanauplia</taxon>
        <taxon>Copepoda</taxon>
        <taxon>Siphonostomatoida</taxon>
        <taxon>Caligidae</taxon>
        <taxon>Lepeophtheirus</taxon>
    </lineage>
</organism>
<name>A0A7R8H0N1_LEPSM</name>
<feature type="region of interest" description="Disordered" evidence="7">
    <location>
        <begin position="815"/>
        <end position="861"/>
    </location>
</feature>
<dbReference type="PANTHER" id="PTHR13076:SF9">
    <property type="entry name" value="COILED-COIL AND C2 DOMAIN-CONTAINING PROTEIN 1-LIKE"/>
    <property type="match status" value="1"/>
</dbReference>
<dbReference type="InterPro" id="IPR020617">
    <property type="entry name" value="Thiolase_C"/>
</dbReference>
<comment type="similarity">
    <text evidence="3">Belongs to the thiolase-like superfamily. Thiolase family.</text>
</comment>
<feature type="compositionally biased region" description="Polar residues" evidence="7">
    <location>
        <begin position="947"/>
        <end position="966"/>
    </location>
</feature>
<dbReference type="CDD" id="cd00751">
    <property type="entry name" value="thiolase"/>
    <property type="match status" value="1"/>
</dbReference>
<dbReference type="SUPFAM" id="SSF49562">
    <property type="entry name" value="C2 domain (Calcium/lipid-binding domain, CaLB)"/>
    <property type="match status" value="1"/>
</dbReference>
<evidence type="ECO:0000256" key="5">
    <source>
        <dbReference type="ARBA" id="ARBA00023315"/>
    </source>
</evidence>
<feature type="compositionally biased region" description="Pro residues" evidence="7">
    <location>
        <begin position="750"/>
        <end position="761"/>
    </location>
</feature>
<dbReference type="InterPro" id="IPR006608">
    <property type="entry name" value="CC2D1A/B_DM14"/>
</dbReference>
<sequence>MNMQLIATNDHWRRMSQGIFARKIFPVEITHKRKPTVIVSEDEEFRKAKFGKFSKLPHCISKGKRAVSEHSLKPLAKIIGYADGATMPIDFPIAPIFATEKLLKQVGLKAADIDLWEINEAFSVVVLANMKILGLDPSKVNIHGGAVSLGHPLGASGARIVNHLVYALKPGQKGIASICNGGGGASSILIEKFGKGSSSLLIIWIILLPIRFALLNTTKSSFIFSFTTSTPLVLNGVEISRQSEYDKDVYLPYDKTYRKMSLNFQFADTRCEINQWYCNGLCIHRRKRCSIRGGCHPQYPMSCERKDACFRSEDDCWQRACTGEECQWDSNSAQLGMKQRRYLASCPDEKNRLNPCDTDSNPHLPRGIRQQYLCFYNDEVYCPIDKACAHISSKCFKNRYNSYNNNPVYPTQNEHINNLLQNQLDDLAPPYSNPGVMDLYNRGVNNIHLRPVDPGLRQSNNYPSMYSNSDLRQHHQNPNSNWRNPNCPNKWTPCYGMCMDSDYPFKCGDGLCLSVNDMQFYRECEGACIRNHVSCNGGCRLGYSPCLTRSQCFKDPEGRCDNRRDCWDATDETVMSSKGRRDLGLFNAPGDLDDLGVSDDDDLEQELNQLLSKGANKKPKAKPKKPTVSSKELEAMVNFCLADSSDDIDIDIEGDDADLLDALHELESDKEEIPEVPTPTQPPSQNQDDKNLWKYHAQRYGRALGRLKEIKRQLKLGKPVDEKNNIPPPLSENQIKQLSKIEVPTTPSHLPTPTPPLPKPPVSINASNQDQELMELKIKRESFKKEALAAKDRQDKEAALQGLRKVKEMDQLIKNYGSPSSKSATKEQENQIDKDKPIQIPSNMDEVPTTDSSVFVAPSPPKTVLDSLNQGLLFYEKEAETAKNEGNGSKARRIGRICKQYQGAIKTHKAGKPIMDKLPVPFGYPPIPVGDNDPAPNPTVESHEKTNQPASKSLTPSKTEASNHSIQGKQLRILLERQSLFKSAALDAKKSGQFNQAKEYLRQYHGFDNLIEASRGGLPVDLNTTPVPPQLDKSDDSSMDFEVISWQDSTDEGMSRQEMFQKLEKELIDQVKMCDTNKKHFKSTGDIGSSNKFHQMEVHTKKDLEALRHAFKRADPVPKFHYEVRSFSRVVCNTDLSDNDVELSIIEGNNFRGDKSIDTYVCFEFPYPKEEPFKGETSKVKDSISPKFDHTTTIPLSIKEKSCQRIFKRHSVKCDIWIDRGFFRKDILLGSVQIKLQPLETQCTIHECFPIMDGRKAAGGTLEVRVRLRNPILAKQVEKVQEKWLVISF</sequence>
<dbReference type="PROSITE" id="PS00099">
    <property type="entry name" value="THIOLASE_3"/>
    <property type="match status" value="1"/>
</dbReference>
<evidence type="ECO:0000256" key="1">
    <source>
        <dbReference type="ARBA" id="ARBA00005189"/>
    </source>
</evidence>
<feature type="compositionally biased region" description="Polar residues" evidence="7">
    <location>
        <begin position="457"/>
        <end position="479"/>
    </location>
</feature>
<evidence type="ECO:0000256" key="6">
    <source>
        <dbReference type="SAM" id="Coils"/>
    </source>
</evidence>
<feature type="region of interest" description="Disordered" evidence="7">
    <location>
        <begin position="742"/>
        <end position="765"/>
    </location>
</feature>
<feature type="region of interest" description="Disordered" evidence="7">
    <location>
        <begin position="925"/>
        <end position="966"/>
    </location>
</feature>
<keyword evidence="9" id="KW-1185">Reference proteome</keyword>
<dbReference type="Pfam" id="PF00168">
    <property type="entry name" value="C2"/>
    <property type="match status" value="1"/>
</dbReference>
<evidence type="ECO:0000256" key="3">
    <source>
        <dbReference type="ARBA" id="ARBA00010982"/>
    </source>
</evidence>
<dbReference type="Pfam" id="PF02803">
    <property type="entry name" value="Thiolase_C"/>
    <property type="match status" value="1"/>
</dbReference>
<evidence type="ECO:0000256" key="4">
    <source>
        <dbReference type="ARBA" id="ARBA00022679"/>
    </source>
</evidence>
<dbReference type="Proteomes" id="UP000675881">
    <property type="component" value="Chromosome 1"/>
</dbReference>
<dbReference type="InterPro" id="IPR035892">
    <property type="entry name" value="C2_domain_sf"/>
</dbReference>
<keyword evidence="4" id="KW-0808">Transferase</keyword>
<dbReference type="Pfam" id="PF21528">
    <property type="entry name" value="CC2D1A-B_DM14"/>
    <property type="match status" value="1"/>
</dbReference>
<evidence type="ECO:0000256" key="7">
    <source>
        <dbReference type="SAM" id="MobiDB-lite"/>
    </source>
</evidence>
<comment type="similarity">
    <text evidence="2">Belongs to the CC2D1 family.</text>
</comment>
<dbReference type="InterPro" id="IPR002155">
    <property type="entry name" value="Thiolase"/>
</dbReference>
<dbReference type="EMBL" id="HG994580">
    <property type="protein sequence ID" value="CAF2772243.1"/>
    <property type="molecule type" value="Genomic_DNA"/>
</dbReference>
<accession>A0A7R8H0N1</accession>
<protein>
    <submittedName>
        <fullName evidence="8">CC2D1</fullName>
    </submittedName>
</protein>
<dbReference type="PANTHER" id="PTHR13076">
    <property type="entry name" value="COILED-COIL AND C2 DOMAIN-CONTAINING PROTEIN 1-LIKE"/>
    <property type="match status" value="1"/>
</dbReference>
<dbReference type="OrthoDB" id="5404651at2759"/>
<dbReference type="InterPro" id="IPR039725">
    <property type="entry name" value="CC2D1A/B"/>
</dbReference>
<dbReference type="InterPro" id="IPR000008">
    <property type="entry name" value="C2_dom"/>
</dbReference>
<gene>
    <name evidence="8" type="ORF">LSAA_1295</name>
</gene>
<feature type="region of interest" description="Disordered" evidence="7">
    <location>
        <begin position="453"/>
        <end position="479"/>
    </location>
</feature>